<proteinExistence type="predicted"/>
<name>A0ABD1YNP4_9MARC</name>
<reference evidence="2 3" key="1">
    <citation type="submission" date="2024-09" db="EMBL/GenBank/DDBJ databases">
        <title>Chromosome-scale assembly of Riccia fluitans.</title>
        <authorList>
            <person name="Paukszto L."/>
            <person name="Sawicki J."/>
            <person name="Karawczyk K."/>
            <person name="Piernik-Szablinska J."/>
            <person name="Szczecinska M."/>
            <person name="Mazdziarz M."/>
        </authorList>
    </citation>
    <scope>NUCLEOTIDE SEQUENCE [LARGE SCALE GENOMIC DNA]</scope>
    <source>
        <strain evidence="2">Rf_01</strain>
        <tissue evidence="2">Aerial parts of the thallus</tissue>
    </source>
</reference>
<feature type="region of interest" description="Disordered" evidence="1">
    <location>
        <begin position="1"/>
        <end position="25"/>
    </location>
</feature>
<keyword evidence="3" id="KW-1185">Reference proteome</keyword>
<evidence type="ECO:0000313" key="3">
    <source>
        <dbReference type="Proteomes" id="UP001605036"/>
    </source>
</evidence>
<evidence type="ECO:0000256" key="1">
    <source>
        <dbReference type="SAM" id="MobiDB-lite"/>
    </source>
</evidence>
<comment type="caution">
    <text evidence="2">The sequence shown here is derived from an EMBL/GenBank/DDBJ whole genome shotgun (WGS) entry which is preliminary data.</text>
</comment>
<sequence>MWSRGRTPLVRSRTSATGSPRVTEEAEKLEARHQIGSQLVRLEHQRSTSARHVLARTPASLQRSRTELMIACSSPSSVRLLNSWIALFAKNGHLAEVVFRCSQGGINSVAVAARFGLVPDSSRVVPKEFHPATGVNANSIHVLILPLGCNWATYLETLPAVCPLFMSCLNSP</sequence>
<protein>
    <submittedName>
        <fullName evidence="2">Uncharacterized protein</fullName>
    </submittedName>
</protein>
<accession>A0ABD1YNP4</accession>
<organism evidence="2 3">
    <name type="scientific">Riccia fluitans</name>
    <dbReference type="NCBI Taxonomy" id="41844"/>
    <lineage>
        <taxon>Eukaryota</taxon>
        <taxon>Viridiplantae</taxon>
        <taxon>Streptophyta</taxon>
        <taxon>Embryophyta</taxon>
        <taxon>Marchantiophyta</taxon>
        <taxon>Marchantiopsida</taxon>
        <taxon>Marchantiidae</taxon>
        <taxon>Marchantiales</taxon>
        <taxon>Ricciaceae</taxon>
        <taxon>Riccia</taxon>
    </lineage>
</organism>
<dbReference type="AlphaFoldDB" id="A0ABD1YNP4"/>
<evidence type="ECO:0000313" key="2">
    <source>
        <dbReference type="EMBL" id="KAL2632110.1"/>
    </source>
</evidence>
<gene>
    <name evidence="2" type="ORF">R1flu_016796</name>
</gene>
<dbReference type="Proteomes" id="UP001605036">
    <property type="component" value="Unassembled WGS sequence"/>
</dbReference>
<dbReference type="EMBL" id="JBHFFA010000004">
    <property type="protein sequence ID" value="KAL2632110.1"/>
    <property type="molecule type" value="Genomic_DNA"/>
</dbReference>